<evidence type="ECO:0000259" key="8">
    <source>
        <dbReference type="SMART" id="SM00858"/>
    </source>
</evidence>
<keyword evidence="9" id="KW-0969">Cilium</keyword>
<feature type="signal peptide" evidence="7">
    <location>
        <begin position="1"/>
        <end position="21"/>
    </location>
</feature>
<dbReference type="InterPro" id="IPR013974">
    <property type="entry name" value="SAF"/>
</dbReference>
<dbReference type="PANTHER" id="PTHR36307">
    <property type="entry name" value="FLAGELLA BASAL BODY P-RING FORMATION PROTEIN FLGA"/>
    <property type="match status" value="1"/>
</dbReference>
<evidence type="ECO:0000256" key="4">
    <source>
        <dbReference type="ARBA" id="ARBA00022729"/>
    </source>
</evidence>
<dbReference type="NCBIfam" id="TIGR03170">
    <property type="entry name" value="flgA_cterm"/>
    <property type="match status" value="1"/>
</dbReference>
<dbReference type="Pfam" id="PF13144">
    <property type="entry name" value="ChapFlgA"/>
    <property type="match status" value="1"/>
</dbReference>
<keyword evidence="7" id="KW-1005">Bacterial flagellum biogenesis</keyword>
<dbReference type="EMBL" id="DF970155">
    <property type="protein sequence ID" value="GAP65237.1"/>
    <property type="molecule type" value="Genomic_DNA"/>
</dbReference>
<feature type="domain" description="SAF" evidence="8">
    <location>
        <begin position="107"/>
        <end position="169"/>
    </location>
</feature>
<dbReference type="AlphaFoldDB" id="A0A0K8QLD9"/>
<dbReference type="Gene3D" id="3.90.1210.10">
    <property type="entry name" value="Antifreeze-like/N-acetylneuraminic acid synthase C-terminal domain"/>
    <property type="match status" value="1"/>
</dbReference>
<evidence type="ECO:0000256" key="1">
    <source>
        <dbReference type="ARBA" id="ARBA00004418"/>
    </source>
</evidence>
<comment type="similarity">
    <text evidence="2 7">Belongs to the FlgA family.</text>
</comment>
<dbReference type="GO" id="GO:0044780">
    <property type="term" value="P:bacterial-type flagellum assembly"/>
    <property type="evidence" value="ECO:0007669"/>
    <property type="project" value="InterPro"/>
</dbReference>
<dbReference type="PANTHER" id="PTHR36307:SF1">
    <property type="entry name" value="FLAGELLA BASAL BODY P-RING FORMATION PROTEIN FLGA"/>
    <property type="match status" value="1"/>
</dbReference>
<dbReference type="Gene3D" id="2.30.30.760">
    <property type="match status" value="1"/>
</dbReference>
<keyword evidence="5 7" id="KW-0574">Periplasm</keyword>
<reference evidence="9" key="1">
    <citation type="submission" date="2015-08" db="EMBL/GenBank/DDBJ databases">
        <title>Complete DNA Sequence of Pseudomonas syringae pv. actinidiae, the Causal Agent of Kiwifruit Canker Disease.</title>
        <authorList>
            <person name="Rikkerink E.H.A."/>
            <person name="Fineran P.C."/>
        </authorList>
    </citation>
    <scope>NUCLEOTIDE SEQUENCE</scope>
    <source>
        <strain evidence="9">SkMP5</strain>
    </source>
</reference>
<keyword evidence="9" id="KW-0966">Cell projection</keyword>
<evidence type="ECO:0000256" key="3">
    <source>
        <dbReference type="ARBA" id="ARBA00014754"/>
    </source>
</evidence>
<name>A0A0K8QLD9_9GAMM</name>
<evidence type="ECO:0000313" key="10">
    <source>
        <dbReference type="Proteomes" id="UP000253740"/>
    </source>
</evidence>
<evidence type="ECO:0000256" key="5">
    <source>
        <dbReference type="ARBA" id="ARBA00022764"/>
    </source>
</evidence>
<keyword evidence="4 7" id="KW-0732">Signal</keyword>
<dbReference type="CDD" id="cd11614">
    <property type="entry name" value="SAF_CpaB_FlgA_like"/>
    <property type="match status" value="1"/>
</dbReference>
<dbReference type="Proteomes" id="UP000253740">
    <property type="component" value="Unassembled WGS sequence"/>
</dbReference>
<dbReference type="SMART" id="SM00858">
    <property type="entry name" value="SAF"/>
    <property type="match status" value="1"/>
</dbReference>
<sequence length="232" mass="23526">MTPRARLAPLLAAAIAVAAQAEGVQPLDSLQRAAEACVREHAAPADARVTVRAAAPDARLRLAACGAPLEATLPGGRINGTRASVAVRCAGPQAWTLFVPVEVHVYRKVLVGARALARGETVGAADVRAEERDVALLGYGYLTDPAELAGRQLLRPLRAGSVLTPAALAAPTLVRRGEQVTLLAGGGALEVRASGTALENGGAGAQVRVRNAGSGRIVQGVVQAAGTVAVLP</sequence>
<evidence type="ECO:0000256" key="6">
    <source>
        <dbReference type="ARBA" id="ARBA00025643"/>
    </source>
</evidence>
<organism evidence="9">
    <name type="scientific">Mizugakiibacter sediminis</name>
    <dbReference type="NCBI Taxonomy" id="1475481"/>
    <lineage>
        <taxon>Bacteria</taxon>
        <taxon>Pseudomonadati</taxon>
        <taxon>Pseudomonadota</taxon>
        <taxon>Gammaproteobacteria</taxon>
        <taxon>Lysobacterales</taxon>
        <taxon>Rhodanobacteraceae</taxon>
        <taxon>Mizugakiibacter</taxon>
    </lineage>
</organism>
<gene>
    <name evidence="9" type="ORF">MBSD_n0526</name>
</gene>
<protein>
    <recommendedName>
        <fullName evidence="3 7">Flagella basal body P-ring formation protein FlgA</fullName>
    </recommendedName>
</protein>
<comment type="function">
    <text evidence="6 7">Involved in the assembly process of the P-ring formation. It may associate with FlgF on the rod constituting a structure essential for the P-ring assembly or may act as a modulator protein for the P-ring assembly.</text>
</comment>
<feature type="chain" id="PRO_5005393562" description="Flagella basal body P-ring formation protein FlgA" evidence="7">
    <location>
        <begin position="22"/>
        <end position="232"/>
    </location>
</feature>
<evidence type="ECO:0000313" key="9">
    <source>
        <dbReference type="EMBL" id="GAP65237.1"/>
    </source>
</evidence>
<evidence type="ECO:0000256" key="2">
    <source>
        <dbReference type="ARBA" id="ARBA00010474"/>
    </source>
</evidence>
<dbReference type="InterPro" id="IPR017585">
    <property type="entry name" value="SAF_FlgA"/>
</dbReference>
<keyword evidence="9" id="KW-0282">Flagellum</keyword>
<dbReference type="GO" id="GO:0042597">
    <property type="term" value="C:periplasmic space"/>
    <property type="evidence" value="ECO:0007669"/>
    <property type="project" value="UniProtKB-SubCell"/>
</dbReference>
<comment type="subcellular location">
    <subcellularLocation>
        <location evidence="1 7">Periplasm</location>
    </subcellularLocation>
</comment>
<keyword evidence="10" id="KW-1185">Reference proteome</keyword>
<dbReference type="InterPro" id="IPR039246">
    <property type="entry name" value="Flagellar_FlgA"/>
</dbReference>
<dbReference type="RefSeq" id="WP_062534833.1">
    <property type="nucleotide sequence ID" value="NZ_DF970155.1"/>
</dbReference>
<dbReference type="STRING" id="1475481.GCA_000953855_00535"/>
<proteinExistence type="inferred from homology"/>
<accession>A0A0K8QLD9</accession>
<dbReference type="InterPro" id="IPR041231">
    <property type="entry name" value="FlgA_N"/>
</dbReference>
<dbReference type="Pfam" id="PF17656">
    <property type="entry name" value="ChapFlgA_N"/>
    <property type="match status" value="1"/>
</dbReference>
<evidence type="ECO:0000256" key="7">
    <source>
        <dbReference type="RuleBase" id="RU362063"/>
    </source>
</evidence>